<protein>
    <submittedName>
        <fullName evidence="7">YitT family protein</fullName>
    </submittedName>
</protein>
<feature type="transmembrane region" description="Helical" evidence="6">
    <location>
        <begin position="127"/>
        <end position="145"/>
    </location>
</feature>
<sequence length="219" mass="23197">MALLTRFFGRLKPGHTSDGSELRIRHTPLEDAYAFAIGCSMIVLGIVLLKAVGLVTGGVAGIALLVSYLVPLPVGVLFMLINVPFFVFAYLGMGRLFMIKTVIVSASIMALGVLMPLAVHIDYVQPLFAALFGGTIIGMGILSLARHGAGAGGTGVLCLYLQKTRGINAGKTQLVIDALIVGSSFFVLNGEQLLYSILSAAAMSGVMMSWHKPERYIGH</sequence>
<evidence type="ECO:0000256" key="3">
    <source>
        <dbReference type="ARBA" id="ARBA00022692"/>
    </source>
</evidence>
<proteinExistence type="predicted"/>
<dbReference type="InterPro" id="IPR003740">
    <property type="entry name" value="YitT"/>
</dbReference>
<comment type="caution">
    <text evidence="7">The sequence shown here is derived from an EMBL/GenBank/DDBJ whole genome shotgun (WGS) entry which is preliminary data.</text>
</comment>
<reference evidence="7 8" key="1">
    <citation type="submission" date="2023-01" db="EMBL/GenBank/DDBJ databases">
        <title>Novel species of the genus Asticcacaulis isolated from rivers.</title>
        <authorList>
            <person name="Lu H."/>
        </authorList>
    </citation>
    <scope>NUCLEOTIDE SEQUENCE [LARGE SCALE GENOMIC DNA]</scope>
    <source>
        <strain evidence="7 8">BYS171W</strain>
    </source>
</reference>
<keyword evidence="8" id="KW-1185">Reference proteome</keyword>
<keyword evidence="5 6" id="KW-0472">Membrane</keyword>
<evidence type="ECO:0000256" key="6">
    <source>
        <dbReference type="SAM" id="Phobius"/>
    </source>
</evidence>
<evidence type="ECO:0000313" key="7">
    <source>
        <dbReference type="EMBL" id="MDC7683510.1"/>
    </source>
</evidence>
<evidence type="ECO:0000256" key="5">
    <source>
        <dbReference type="ARBA" id="ARBA00023136"/>
    </source>
</evidence>
<keyword evidence="4 6" id="KW-1133">Transmembrane helix</keyword>
<evidence type="ECO:0000313" key="8">
    <source>
        <dbReference type="Proteomes" id="UP001214854"/>
    </source>
</evidence>
<comment type="subcellular location">
    <subcellularLocation>
        <location evidence="1">Cell membrane</location>
        <topology evidence="1">Multi-pass membrane protein</topology>
    </subcellularLocation>
</comment>
<keyword evidence="2" id="KW-1003">Cell membrane</keyword>
<gene>
    <name evidence="7" type="ORF">PQU92_09500</name>
</gene>
<name>A0ABT5HUI7_9CAUL</name>
<evidence type="ECO:0000256" key="2">
    <source>
        <dbReference type="ARBA" id="ARBA00022475"/>
    </source>
</evidence>
<organism evidence="7 8">
    <name type="scientific">Asticcacaulis aquaticus</name>
    <dbReference type="NCBI Taxonomy" id="2984212"/>
    <lineage>
        <taxon>Bacteria</taxon>
        <taxon>Pseudomonadati</taxon>
        <taxon>Pseudomonadota</taxon>
        <taxon>Alphaproteobacteria</taxon>
        <taxon>Caulobacterales</taxon>
        <taxon>Caulobacteraceae</taxon>
        <taxon>Asticcacaulis</taxon>
    </lineage>
</organism>
<dbReference type="Pfam" id="PF02588">
    <property type="entry name" value="YitT_membrane"/>
    <property type="match status" value="1"/>
</dbReference>
<feature type="transmembrane region" description="Helical" evidence="6">
    <location>
        <begin position="33"/>
        <end position="66"/>
    </location>
</feature>
<dbReference type="Proteomes" id="UP001214854">
    <property type="component" value="Unassembled WGS sequence"/>
</dbReference>
<dbReference type="RefSeq" id="WP_272747977.1">
    <property type="nucleotide sequence ID" value="NZ_JAQQKX010000006.1"/>
</dbReference>
<feature type="transmembrane region" description="Helical" evidence="6">
    <location>
        <begin position="103"/>
        <end position="121"/>
    </location>
</feature>
<dbReference type="InterPro" id="IPR051461">
    <property type="entry name" value="UPF0750_membrane"/>
</dbReference>
<keyword evidence="3 6" id="KW-0812">Transmembrane</keyword>
<evidence type="ECO:0000256" key="1">
    <source>
        <dbReference type="ARBA" id="ARBA00004651"/>
    </source>
</evidence>
<dbReference type="PANTHER" id="PTHR33545">
    <property type="entry name" value="UPF0750 MEMBRANE PROTEIN YITT-RELATED"/>
    <property type="match status" value="1"/>
</dbReference>
<dbReference type="EMBL" id="JAQQKX010000006">
    <property type="protein sequence ID" value="MDC7683510.1"/>
    <property type="molecule type" value="Genomic_DNA"/>
</dbReference>
<feature type="transmembrane region" description="Helical" evidence="6">
    <location>
        <begin position="72"/>
        <end position="91"/>
    </location>
</feature>
<accession>A0ABT5HUI7</accession>
<dbReference type="PANTHER" id="PTHR33545:SF5">
    <property type="entry name" value="UPF0750 MEMBRANE PROTEIN YITT"/>
    <property type="match status" value="1"/>
</dbReference>
<evidence type="ECO:0000256" key="4">
    <source>
        <dbReference type="ARBA" id="ARBA00022989"/>
    </source>
</evidence>